<dbReference type="SFLD" id="SFLDS00036">
    <property type="entry name" value="Aromatic_Prenyltransferase"/>
    <property type="match status" value="1"/>
</dbReference>
<gene>
    <name evidence="3" type="ORF">BM536_003900</name>
</gene>
<dbReference type="EMBL" id="MPOH02000005">
    <property type="protein sequence ID" value="OQD57179.1"/>
    <property type="molecule type" value="Genomic_DNA"/>
</dbReference>
<dbReference type="RefSeq" id="WP_073497656.1">
    <property type="nucleotide sequence ID" value="NZ_MPOH02000005.1"/>
</dbReference>
<dbReference type="Pfam" id="PF11991">
    <property type="entry name" value="Trp_DMAT"/>
    <property type="match status" value="1"/>
</dbReference>
<organism evidence="3 4">
    <name type="scientific">Streptomyces phaeoluteigriseus</name>
    <dbReference type="NCBI Taxonomy" id="114686"/>
    <lineage>
        <taxon>Bacteria</taxon>
        <taxon>Bacillati</taxon>
        <taxon>Actinomycetota</taxon>
        <taxon>Actinomycetes</taxon>
        <taxon>Kitasatosporales</taxon>
        <taxon>Streptomycetaceae</taxon>
        <taxon>Streptomyces</taxon>
        <taxon>Streptomyces aurantiacus group</taxon>
    </lineage>
</organism>
<reference evidence="4" key="1">
    <citation type="submission" date="2016-11" db="EMBL/GenBank/DDBJ databases">
        <authorList>
            <person name="Schniete J.K."/>
            <person name="Salih T."/>
            <person name="Algora Gallardo L."/>
            <person name="Martinez Fernandez S."/>
            <person name="Herron P.R."/>
        </authorList>
    </citation>
    <scope>NUCLEOTIDE SEQUENCE [LARGE SCALE GENOMIC DNA]</scope>
    <source>
        <strain evidence="4">DSM 41896</strain>
    </source>
</reference>
<dbReference type="InterPro" id="IPR033964">
    <property type="entry name" value="ABBA"/>
</dbReference>
<name>A0A1V6MXK1_9ACTN</name>
<proteinExistence type="predicted"/>
<dbReference type="AlphaFoldDB" id="A0A1V6MXK1"/>
<evidence type="ECO:0000313" key="4">
    <source>
        <dbReference type="Proteomes" id="UP000184286"/>
    </source>
</evidence>
<dbReference type="InterPro" id="IPR017795">
    <property type="entry name" value="ABBA_NscD-like"/>
</dbReference>
<dbReference type="SFLD" id="SFLDG01162">
    <property type="entry name" value="I"/>
    <property type="match status" value="1"/>
</dbReference>
<sequence>MTAARPGGPRRSGTETLGGHTSRQLRNLCEIVGLTAHDGEVYARTLTEMLGAAAERPLDLPPPNPTFLSDDHTPVEFSLSFVPGAAPALRVLLEPGCAAGGLARNGRLGLRAVRETAARWGFSTDRLDELEDLFLPPSPEGPLALWCALELRPGGVPKVKVYLNPAAGGQKRAAATVGEALRRLGHRDAFAALPPHDRHLFFALDLGDWAEPRVKVYLAHQDLSAAEAGALSRMEGGPLAAESEEFFRIASGQHGDEDGGGTASAPVVRRPVQSCHAFTETASGMPSGFTLYVPVRDYARHDGDALTRATALLRRYGQDPAPLLGAVSAVTDRSPEDGVGLVAYLALAHQQGQPPRVTAYVSSEAYEVRPPAGLLPAEPATVR</sequence>
<evidence type="ECO:0000256" key="2">
    <source>
        <dbReference type="SAM" id="MobiDB-lite"/>
    </source>
</evidence>
<accession>A0A1V6MXK1</accession>
<dbReference type="GO" id="GO:0009820">
    <property type="term" value="P:alkaloid metabolic process"/>
    <property type="evidence" value="ECO:0007669"/>
    <property type="project" value="InterPro"/>
</dbReference>
<protein>
    <submittedName>
        <fullName evidence="3">Prenyltransferase</fullName>
    </submittedName>
</protein>
<evidence type="ECO:0000256" key="1">
    <source>
        <dbReference type="ARBA" id="ARBA00022679"/>
    </source>
</evidence>
<dbReference type="STRING" id="114686.BM536_003900"/>
<evidence type="ECO:0000313" key="3">
    <source>
        <dbReference type="EMBL" id="OQD57179.1"/>
    </source>
</evidence>
<keyword evidence="1 3" id="KW-0808">Transferase</keyword>
<reference evidence="3 4" key="2">
    <citation type="submission" date="2017-02" db="EMBL/GenBank/DDBJ databases">
        <title>Draft genome sequence of Streptomyces phaeoluteigriseus type strain DSM41896.</title>
        <authorList>
            <person name="Salih T.S."/>
            <person name="Algora Gallardo L."/>
            <person name="Melo Santos T."/>
            <person name="Filgueira Martinez S."/>
            <person name="Herron P.R."/>
        </authorList>
    </citation>
    <scope>NUCLEOTIDE SEQUENCE [LARGE SCALE GENOMIC DNA]</scope>
    <source>
        <strain evidence="3 4">DSM 41896</strain>
    </source>
</reference>
<dbReference type="Proteomes" id="UP000184286">
    <property type="component" value="Unassembled WGS sequence"/>
</dbReference>
<feature type="region of interest" description="Disordered" evidence="2">
    <location>
        <begin position="1"/>
        <end position="21"/>
    </location>
</feature>
<comment type="caution">
    <text evidence="3">The sequence shown here is derived from an EMBL/GenBank/DDBJ whole genome shotgun (WGS) entry which is preliminary data.</text>
</comment>
<dbReference type="GO" id="GO:0016765">
    <property type="term" value="F:transferase activity, transferring alkyl or aryl (other than methyl) groups"/>
    <property type="evidence" value="ECO:0007669"/>
    <property type="project" value="InterPro"/>
</dbReference>
<dbReference type="OrthoDB" id="513465at2"/>